<accession>A0A074SBU3</accession>
<protein>
    <recommendedName>
        <fullName evidence="4 11">Protoporphyrinogen oxidase</fullName>
        <ecNumber evidence="4 11">1.3.3.4</ecNumber>
    </recommendedName>
</protein>
<evidence type="ECO:0000313" key="14">
    <source>
        <dbReference type="Proteomes" id="UP000027456"/>
    </source>
</evidence>
<comment type="pathway">
    <text evidence="2 11">Porphyrin-containing compound metabolism; protoporphyrin-IX biosynthesis; protoporphyrin-IX from protoporphyrinogen-IX: step 1/1.</text>
</comment>
<evidence type="ECO:0000256" key="2">
    <source>
        <dbReference type="ARBA" id="ARBA00005073"/>
    </source>
</evidence>
<evidence type="ECO:0000256" key="11">
    <source>
        <dbReference type="RuleBase" id="RU367069"/>
    </source>
</evidence>
<dbReference type="EMBL" id="AZST01000728">
    <property type="protein sequence ID" value="KEP47487.1"/>
    <property type="molecule type" value="Genomic_DNA"/>
</dbReference>
<dbReference type="GO" id="GO:0006782">
    <property type="term" value="P:protoporphyrinogen IX biosynthetic process"/>
    <property type="evidence" value="ECO:0007669"/>
    <property type="project" value="UniProtKB-UniRule"/>
</dbReference>
<dbReference type="Proteomes" id="UP000027456">
    <property type="component" value="Unassembled WGS sequence"/>
</dbReference>
<organism evidence="13 14">
    <name type="scientific">Rhizoctonia solani 123E</name>
    <dbReference type="NCBI Taxonomy" id="1423351"/>
    <lineage>
        <taxon>Eukaryota</taxon>
        <taxon>Fungi</taxon>
        <taxon>Dikarya</taxon>
        <taxon>Basidiomycota</taxon>
        <taxon>Agaricomycotina</taxon>
        <taxon>Agaricomycetes</taxon>
        <taxon>Cantharellales</taxon>
        <taxon>Ceratobasidiaceae</taxon>
        <taxon>Rhizoctonia</taxon>
    </lineage>
</organism>
<proteinExistence type="inferred from homology"/>
<comment type="cofactor">
    <cofactor evidence="11">
        <name>FAD</name>
        <dbReference type="ChEBI" id="CHEBI:57692"/>
    </cofactor>
    <text evidence="11">Binds 1 FAD per subunit.</text>
</comment>
<dbReference type="EC" id="1.3.3.4" evidence="4 11"/>
<dbReference type="AlphaFoldDB" id="A0A074SBU3"/>
<dbReference type="HOGENOM" id="CLU_009629_1_1_1"/>
<comment type="catalytic activity">
    <reaction evidence="10 11">
        <text>protoporphyrinogen IX + 3 O2 = protoporphyrin IX + 3 H2O2</text>
        <dbReference type="Rhea" id="RHEA:25576"/>
        <dbReference type="ChEBI" id="CHEBI:15379"/>
        <dbReference type="ChEBI" id="CHEBI:16240"/>
        <dbReference type="ChEBI" id="CHEBI:57306"/>
        <dbReference type="ChEBI" id="CHEBI:57307"/>
        <dbReference type="EC" id="1.3.3.4"/>
    </reaction>
</comment>
<feature type="domain" description="Amine oxidase" evidence="12">
    <location>
        <begin position="14"/>
        <end position="490"/>
    </location>
</feature>
<dbReference type="NCBIfam" id="TIGR00562">
    <property type="entry name" value="proto_IX_ox"/>
    <property type="match status" value="1"/>
</dbReference>
<evidence type="ECO:0000313" key="13">
    <source>
        <dbReference type="EMBL" id="KEP47487.1"/>
    </source>
</evidence>
<gene>
    <name evidence="13" type="ORF">V565_153940</name>
</gene>
<keyword evidence="6 11" id="KW-0274">FAD</keyword>
<keyword evidence="14" id="KW-1185">Reference proteome</keyword>
<dbReference type="InterPro" id="IPR050464">
    <property type="entry name" value="Zeta_carotene_desat/Oxidored"/>
</dbReference>
<dbReference type="Gene3D" id="3.50.50.60">
    <property type="entry name" value="FAD/NAD(P)-binding domain"/>
    <property type="match status" value="1"/>
</dbReference>
<evidence type="ECO:0000256" key="3">
    <source>
        <dbReference type="ARBA" id="ARBA00010551"/>
    </source>
</evidence>
<comment type="similarity">
    <text evidence="3 11">Belongs to the protoporphyrinogen/coproporphyrinogen oxidase family. Protoporphyrinogen oxidase subfamily.</text>
</comment>
<keyword evidence="9 11" id="KW-0627">Porphyrin biosynthesis</keyword>
<dbReference type="InterPro" id="IPR002937">
    <property type="entry name" value="Amino_oxidase"/>
</dbReference>
<dbReference type="OrthoDB" id="438553at2759"/>
<evidence type="ECO:0000256" key="7">
    <source>
        <dbReference type="ARBA" id="ARBA00023002"/>
    </source>
</evidence>
<keyword evidence="7 11" id="KW-0560">Oxidoreductase</keyword>
<dbReference type="PANTHER" id="PTHR42923:SF3">
    <property type="entry name" value="PROTOPORPHYRINOGEN OXIDASE"/>
    <property type="match status" value="1"/>
</dbReference>
<comment type="subcellular location">
    <subcellularLocation>
        <location evidence="11">Mitochondrion inner membrane</location>
    </subcellularLocation>
</comment>
<dbReference type="SUPFAM" id="SSF51905">
    <property type="entry name" value="FAD/NAD(P)-binding domain"/>
    <property type="match status" value="1"/>
</dbReference>
<evidence type="ECO:0000256" key="6">
    <source>
        <dbReference type="ARBA" id="ARBA00022827"/>
    </source>
</evidence>
<comment type="caution">
    <text evidence="13">The sequence shown here is derived from an EMBL/GenBank/DDBJ whole genome shotgun (WGS) entry which is preliminary data.</text>
</comment>
<dbReference type="Pfam" id="PF01593">
    <property type="entry name" value="Amino_oxidase"/>
    <property type="match status" value="1"/>
</dbReference>
<reference evidence="13 14" key="1">
    <citation type="submission" date="2013-12" db="EMBL/GenBank/DDBJ databases">
        <authorList>
            <person name="Cubeta M."/>
            <person name="Pakala S."/>
            <person name="Fedorova N."/>
            <person name="Thomas E."/>
            <person name="Dean R."/>
            <person name="Jabaji S."/>
            <person name="Neate S."/>
            <person name="Toda T."/>
            <person name="Tavantzis S."/>
            <person name="Vilgalys R."/>
            <person name="Bharathan N."/>
            <person name="Pakala S."/>
            <person name="Losada L.S."/>
            <person name="Zafar N."/>
            <person name="Nierman W."/>
        </authorList>
    </citation>
    <scope>NUCLEOTIDE SEQUENCE [LARGE SCALE GENOMIC DNA]</scope>
    <source>
        <strain evidence="13 14">123E</strain>
    </source>
</reference>
<evidence type="ECO:0000259" key="12">
    <source>
        <dbReference type="Pfam" id="PF01593"/>
    </source>
</evidence>
<name>A0A074SBU3_9AGAM</name>
<dbReference type="InterPro" id="IPR004572">
    <property type="entry name" value="Protoporphyrinogen_oxidase"/>
</dbReference>
<dbReference type="GO" id="GO:0004729">
    <property type="term" value="F:oxygen-dependent protoporphyrinogen oxidase activity"/>
    <property type="evidence" value="ECO:0007669"/>
    <property type="project" value="UniProtKB-UniRule"/>
</dbReference>
<keyword evidence="5 11" id="KW-0285">Flavoprotein</keyword>
<keyword evidence="8 11" id="KW-0350">Heme biosynthesis</keyword>
<comment type="function">
    <text evidence="1 11">Catalyzes the 6-electron oxidation of protoporphyrinogen-IX to form protoporphyrin-IX.</text>
</comment>
<dbReference type="UniPathway" id="UPA00251">
    <property type="reaction ID" value="UER00324"/>
</dbReference>
<evidence type="ECO:0000256" key="10">
    <source>
        <dbReference type="ARBA" id="ARBA00047554"/>
    </source>
</evidence>
<dbReference type="SUPFAM" id="SSF54373">
    <property type="entry name" value="FAD-linked reductases, C-terminal domain"/>
    <property type="match status" value="1"/>
</dbReference>
<evidence type="ECO:0000256" key="9">
    <source>
        <dbReference type="ARBA" id="ARBA00023244"/>
    </source>
</evidence>
<sequence>MVMTTTIAVLGGGISGLTAAFHLARRIPKSCPAKILLFEKNKRLGGWIKSENIEISTPSNDAPGPHSLVLEAGPRSLRPRSLDMLELINLLDLESSLVLIPHTHPAARNRFVHFPETGLTRLPHNLLSLLKSQISNRRSLGTLLPSALAEPFKPPNRPKTLTDESFDEFISRRFGSEFARRFGSSLIHGIYAADSRKLSMRATFGQIWEAEDWGAGSVVRGILRGMPPPSHIGNHYELGRLEVTMKGISVYTFKGGMEKIVQSLENSLRNDPRIEIHVGDCVRAIRPSEDHNTVLETSAGTLKVSHLVSALPLSEVSQIFPSNHRVPHLLFNPSSTVHVVNLVFPPRNTPIHPPGFGYLVPRPEEGYDSAENPILGCVFDSITSSTHKPTVVTLMLGGPFPIQSTPLPLDLVLSLLAKHLGHKHLPEPIAYRYHMQWDCIPTPLVGHLDRMSQLRRIIEESWGGRWQVIGSGVGGVSLGDCVRDGRMAALNITRKLEHAE</sequence>
<dbReference type="PANTHER" id="PTHR42923">
    <property type="entry name" value="PROTOPORPHYRINOGEN OXIDASE"/>
    <property type="match status" value="1"/>
</dbReference>
<dbReference type="STRING" id="1423351.A0A074SBU3"/>
<evidence type="ECO:0000256" key="4">
    <source>
        <dbReference type="ARBA" id="ARBA00012867"/>
    </source>
</evidence>
<dbReference type="GO" id="GO:0005743">
    <property type="term" value="C:mitochondrial inner membrane"/>
    <property type="evidence" value="ECO:0007669"/>
    <property type="project" value="UniProtKB-SubCell"/>
</dbReference>
<evidence type="ECO:0000256" key="5">
    <source>
        <dbReference type="ARBA" id="ARBA00022630"/>
    </source>
</evidence>
<evidence type="ECO:0000256" key="1">
    <source>
        <dbReference type="ARBA" id="ARBA00002600"/>
    </source>
</evidence>
<dbReference type="InterPro" id="IPR036188">
    <property type="entry name" value="FAD/NAD-bd_sf"/>
</dbReference>
<evidence type="ECO:0000256" key="8">
    <source>
        <dbReference type="ARBA" id="ARBA00023133"/>
    </source>
</evidence>